<dbReference type="GO" id="GO:0004519">
    <property type="term" value="F:endonuclease activity"/>
    <property type="evidence" value="ECO:0007669"/>
    <property type="project" value="UniProtKB-KW"/>
</dbReference>
<organism evidence="8 9">
    <name type="scientific">Salinimicrobium profundisediminis</name>
    <dbReference type="NCBI Taxonomy" id="2994553"/>
    <lineage>
        <taxon>Bacteria</taxon>
        <taxon>Pseudomonadati</taxon>
        <taxon>Bacteroidota</taxon>
        <taxon>Flavobacteriia</taxon>
        <taxon>Flavobacteriales</taxon>
        <taxon>Flavobacteriaceae</taxon>
        <taxon>Salinimicrobium</taxon>
    </lineage>
</organism>
<comment type="caution">
    <text evidence="8">The sequence shown here is derived from an EMBL/GenBank/DDBJ whole genome shotgun (WGS) entry which is preliminary data.</text>
</comment>
<dbReference type="Pfam" id="PF00041">
    <property type="entry name" value="fn3"/>
    <property type="match status" value="2"/>
</dbReference>
<dbReference type="InterPro" id="IPR013783">
    <property type="entry name" value="Ig-like_fold"/>
</dbReference>
<feature type="signal peptide" evidence="5">
    <location>
        <begin position="1"/>
        <end position="22"/>
    </location>
</feature>
<dbReference type="EMBL" id="JAPJDA010000002">
    <property type="protein sequence ID" value="MCX2836889.1"/>
    <property type="molecule type" value="Genomic_DNA"/>
</dbReference>
<evidence type="ECO:0000256" key="5">
    <source>
        <dbReference type="SAM" id="SignalP"/>
    </source>
</evidence>
<evidence type="ECO:0000256" key="4">
    <source>
        <dbReference type="SAM" id="MobiDB-lite"/>
    </source>
</evidence>
<dbReference type="Pfam" id="PF04231">
    <property type="entry name" value="Endonuclease_1"/>
    <property type="match status" value="1"/>
</dbReference>
<feature type="domain" description="Fibronectin type-III" evidence="6">
    <location>
        <begin position="371"/>
        <end position="456"/>
    </location>
</feature>
<dbReference type="PANTHER" id="PTHR33607">
    <property type="entry name" value="ENDONUCLEASE-1"/>
    <property type="match status" value="1"/>
</dbReference>
<gene>
    <name evidence="8" type="ORF">OQ279_01890</name>
</gene>
<evidence type="ECO:0000313" key="9">
    <source>
        <dbReference type="Proteomes" id="UP001148482"/>
    </source>
</evidence>
<keyword evidence="2" id="KW-0540">Nuclease</keyword>
<keyword evidence="3" id="KW-0378">Hydrolase</keyword>
<feature type="domain" description="LTD" evidence="7">
    <location>
        <begin position="457"/>
        <end position="595"/>
    </location>
</feature>
<dbReference type="SUPFAM" id="SSF49265">
    <property type="entry name" value="Fibronectin type III"/>
    <property type="match status" value="1"/>
</dbReference>
<dbReference type="SUPFAM" id="SSF54060">
    <property type="entry name" value="His-Me finger endonucleases"/>
    <property type="match status" value="1"/>
</dbReference>
<evidence type="ECO:0000259" key="7">
    <source>
        <dbReference type="PROSITE" id="PS51841"/>
    </source>
</evidence>
<dbReference type="PANTHER" id="PTHR33607:SF2">
    <property type="entry name" value="ENDONUCLEASE-1"/>
    <property type="match status" value="1"/>
</dbReference>
<accession>A0A9X3CWV0</accession>
<dbReference type="GO" id="GO:0016787">
    <property type="term" value="F:hydrolase activity"/>
    <property type="evidence" value="ECO:0007669"/>
    <property type="project" value="UniProtKB-KW"/>
</dbReference>
<reference evidence="8" key="1">
    <citation type="submission" date="2022-11" db="EMBL/GenBank/DDBJ databases">
        <title>Salinimicrobium profundisediminis sp. nov., isolated from deep-sea sediment of the Mariana Trench.</title>
        <authorList>
            <person name="Fu H."/>
        </authorList>
    </citation>
    <scope>NUCLEOTIDE SEQUENCE</scope>
    <source>
        <strain evidence="8">MT39</strain>
    </source>
</reference>
<feature type="domain" description="Fibronectin type-III" evidence="6">
    <location>
        <begin position="280"/>
        <end position="365"/>
    </location>
</feature>
<keyword evidence="5" id="KW-0732">Signal</keyword>
<dbReference type="InterPro" id="IPR003961">
    <property type="entry name" value="FN3_dom"/>
</dbReference>
<evidence type="ECO:0000313" key="8">
    <source>
        <dbReference type="EMBL" id="MCX2836889.1"/>
    </source>
</evidence>
<dbReference type="PROSITE" id="PS51841">
    <property type="entry name" value="LTD"/>
    <property type="match status" value="1"/>
</dbReference>
<protein>
    <submittedName>
        <fullName evidence="8">Endonuclease</fullName>
    </submittedName>
</protein>
<feature type="chain" id="PRO_5040890245" evidence="5">
    <location>
        <begin position="23"/>
        <end position="616"/>
    </location>
</feature>
<keyword evidence="8" id="KW-0255">Endonuclease</keyword>
<dbReference type="AlphaFoldDB" id="A0A9X3CWV0"/>
<feature type="region of interest" description="Disordered" evidence="4">
    <location>
        <begin position="262"/>
        <end position="281"/>
    </location>
</feature>
<dbReference type="Proteomes" id="UP001148482">
    <property type="component" value="Unassembled WGS sequence"/>
</dbReference>
<dbReference type="InterPro" id="IPR044925">
    <property type="entry name" value="His-Me_finger_sf"/>
</dbReference>
<sequence>MKKNIYSLLVSFLFLFACSTDDDNNKVPNPPVDPEVPSEESIYVIPDALVGYYDSVDFTLSTEELYDELAVLTIEKHKNILGYIDRHDYLYDADEDPSNPANVLLLYSGESRSKDEYQSSGNPNDVQTFNTEHVYPKSLLEGDAIADLHILRVADIEINESRLNFPYVDGDGQYKLVNNNAFYPGDEWRGDVARMIMYMNLRYNEPFDEVGDLDLFLEWNAEDPVSNFEIQRNEVIFDAQGNRNPFIDNPHLATNIWGGDEAENRWDGEADSTDDEAPSVPEGLTVDEKGFENIKISWNASTDNVAVTKYYIEVNGAYYTTVTSTTANIIDLAPGTTYSITVAAGDSAGNDSDESTALEVTTIADEEAPSVPQDLAVTGSSSSSISLSWTASSDNAVVQGYDIYIDGEFYKNVETVEYTIAGLDADQTYSFTVAAVDIYNNTSAQSTAVEGTTDADTGDSEGASSVIISEYIEGSFGFNKALEIANFSDDSVDLDSYSLMKITNAGETWDNEFSLAGYTLEAGEVLVIVNVDADRQGLLDAADIKTDHQVVNFNGNDPIGLFLDGVLVDMLGEKGGADFAKDVNLRRKPGSTPNTTFVPDEWETFSDENTEGLGAF</sequence>
<dbReference type="InterPro" id="IPR036116">
    <property type="entry name" value="FN3_sf"/>
</dbReference>
<evidence type="ECO:0000256" key="2">
    <source>
        <dbReference type="ARBA" id="ARBA00022722"/>
    </source>
</evidence>
<dbReference type="SMART" id="SM00060">
    <property type="entry name" value="FN3"/>
    <property type="match status" value="2"/>
</dbReference>
<evidence type="ECO:0000259" key="6">
    <source>
        <dbReference type="PROSITE" id="PS50853"/>
    </source>
</evidence>
<keyword evidence="9" id="KW-1185">Reference proteome</keyword>
<dbReference type="RefSeq" id="WP_266068070.1">
    <property type="nucleotide sequence ID" value="NZ_JAPJDA010000002.1"/>
</dbReference>
<dbReference type="PROSITE" id="PS50853">
    <property type="entry name" value="FN3"/>
    <property type="match status" value="2"/>
</dbReference>
<evidence type="ECO:0000256" key="1">
    <source>
        <dbReference type="ARBA" id="ARBA00006429"/>
    </source>
</evidence>
<evidence type="ECO:0000256" key="3">
    <source>
        <dbReference type="ARBA" id="ARBA00022801"/>
    </source>
</evidence>
<dbReference type="Gene3D" id="2.60.40.10">
    <property type="entry name" value="Immunoglobulins"/>
    <property type="match status" value="2"/>
</dbReference>
<dbReference type="CDD" id="cd00063">
    <property type="entry name" value="FN3"/>
    <property type="match status" value="2"/>
</dbReference>
<dbReference type="PROSITE" id="PS51257">
    <property type="entry name" value="PROKAR_LIPOPROTEIN"/>
    <property type="match status" value="1"/>
</dbReference>
<comment type="similarity">
    <text evidence="1">Belongs to the EndA/NucM nuclease family.</text>
</comment>
<dbReference type="InterPro" id="IPR007346">
    <property type="entry name" value="Endonuclease-I"/>
</dbReference>
<name>A0A9X3CWV0_9FLAO</name>
<dbReference type="InterPro" id="IPR001322">
    <property type="entry name" value="Lamin_tail_dom"/>
</dbReference>
<dbReference type="Pfam" id="PF00932">
    <property type="entry name" value="LTD"/>
    <property type="match status" value="1"/>
</dbReference>
<proteinExistence type="inferred from homology"/>